<reference evidence="2" key="1">
    <citation type="journal article" date="2020" name="Stud. Mycol.">
        <title>101 Dothideomycetes genomes: a test case for predicting lifestyles and emergence of pathogens.</title>
        <authorList>
            <person name="Haridas S."/>
            <person name="Albert R."/>
            <person name="Binder M."/>
            <person name="Bloem J."/>
            <person name="Labutti K."/>
            <person name="Salamov A."/>
            <person name="Andreopoulos B."/>
            <person name="Baker S."/>
            <person name="Barry K."/>
            <person name="Bills G."/>
            <person name="Bluhm B."/>
            <person name="Cannon C."/>
            <person name="Castanera R."/>
            <person name="Culley D."/>
            <person name="Daum C."/>
            <person name="Ezra D."/>
            <person name="Gonzalez J."/>
            <person name="Henrissat B."/>
            <person name="Kuo A."/>
            <person name="Liang C."/>
            <person name="Lipzen A."/>
            <person name="Lutzoni F."/>
            <person name="Magnuson J."/>
            <person name="Mondo S."/>
            <person name="Nolan M."/>
            <person name="Ohm R."/>
            <person name="Pangilinan J."/>
            <person name="Park H.-J."/>
            <person name="Ramirez L."/>
            <person name="Alfaro M."/>
            <person name="Sun H."/>
            <person name="Tritt A."/>
            <person name="Yoshinaga Y."/>
            <person name="Zwiers L.-H."/>
            <person name="Turgeon B."/>
            <person name="Goodwin S."/>
            <person name="Spatafora J."/>
            <person name="Crous P."/>
            <person name="Grigoriev I."/>
        </authorList>
    </citation>
    <scope>NUCLEOTIDE SEQUENCE</scope>
    <source>
        <strain evidence="2">CBS 115976</strain>
    </source>
</reference>
<organism evidence="2 3">
    <name type="scientific">Microthyrium microscopicum</name>
    <dbReference type="NCBI Taxonomy" id="703497"/>
    <lineage>
        <taxon>Eukaryota</taxon>
        <taxon>Fungi</taxon>
        <taxon>Dikarya</taxon>
        <taxon>Ascomycota</taxon>
        <taxon>Pezizomycotina</taxon>
        <taxon>Dothideomycetes</taxon>
        <taxon>Dothideomycetes incertae sedis</taxon>
        <taxon>Microthyriales</taxon>
        <taxon>Microthyriaceae</taxon>
        <taxon>Microthyrium</taxon>
    </lineage>
</organism>
<dbReference type="EMBL" id="MU004238">
    <property type="protein sequence ID" value="KAF2667209.1"/>
    <property type="molecule type" value="Genomic_DNA"/>
</dbReference>
<sequence>MAQRCIKWVYTWEDCGCVKYKFHDGHNDEICDPNQMVEEPRQHTGMCRDCGRGLHCKSHDCKNDEDNDSQNDGRSNRNKGNYSKASRSKRYNHNTHGKGNHYRGNHEKRRREKHVSFPTMPRLPGYGHEYPSGLPSGYANYTIPERFFQHQPVYKACPSPESANIVGPGDCYQQPAVPRTWSPLRYAVPQNNAIPADCFQQPAVSKPWGHH</sequence>
<gene>
    <name evidence="2" type="ORF">BT63DRAFT_473549</name>
</gene>
<keyword evidence="3" id="KW-1185">Reference proteome</keyword>
<dbReference type="AlphaFoldDB" id="A0A6A6U4I8"/>
<evidence type="ECO:0000313" key="2">
    <source>
        <dbReference type="EMBL" id="KAF2667209.1"/>
    </source>
</evidence>
<feature type="compositionally biased region" description="Basic residues" evidence="1">
    <location>
        <begin position="86"/>
        <end position="113"/>
    </location>
</feature>
<evidence type="ECO:0000313" key="3">
    <source>
        <dbReference type="Proteomes" id="UP000799302"/>
    </source>
</evidence>
<proteinExistence type="predicted"/>
<feature type="compositionally biased region" description="Polar residues" evidence="1">
    <location>
        <begin position="70"/>
        <end position="85"/>
    </location>
</feature>
<dbReference type="Proteomes" id="UP000799302">
    <property type="component" value="Unassembled WGS sequence"/>
</dbReference>
<accession>A0A6A6U4I8</accession>
<name>A0A6A6U4I8_9PEZI</name>
<evidence type="ECO:0000256" key="1">
    <source>
        <dbReference type="SAM" id="MobiDB-lite"/>
    </source>
</evidence>
<feature type="region of interest" description="Disordered" evidence="1">
    <location>
        <begin position="61"/>
        <end position="123"/>
    </location>
</feature>
<protein>
    <submittedName>
        <fullName evidence="2">Uncharacterized protein</fullName>
    </submittedName>
</protein>